<dbReference type="Proteomes" id="UP000309215">
    <property type="component" value="Unassembled WGS sequence"/>
</dbReference>
<accession>A0A4V5PK13</accession>
<sequence length="346" mass="37500">MTALPVGEALTRIEAELTSFWSSPDEQAGAPMTKVRSSTMSFVAVAASSDVEQARATTDALADTHPGRAFMLTSDGRLAPWEVSYDVRAACRLDGGTPICFDWIEMTFGAMACERAGSVVAALALPEVPVVVEIGRGAPRALLPSLLPRADRLIVDSAHTSASRIVEMLHDGAVPVGDRQFVRTYQWRELVARFFDDALAALGAIHEVTVGRTPGGATEPAALLLGWLGSRLGWGFEARDRARDRQGEPVRVTLRDDPREGLPPGQITGVWIEASLEGQPLSLACVRDLENPKQVAWTRRGARVTSHEHALGHRDEAWVLVKALDATEGDRVLWDALVLAAQWSER</sequence>
<evidence type="ECO:0000313" key="3">
    <source>
        <dbReference type="EMBL" id="TKC93650.1"/>
    </source>
</evidence>
<feature type="domain" description="Glucose-6-phosphate dehydrogenase assembly protein OpcA C-terminal" evidence="2">
    <location>
        <begin position="176"/>
        <end position="336"/>
    </location>
</feature>
<dbReference type="PANTHER" id="PTHR38658">
    <property type="entry name" value="OXPP CYCLE PROTEIN OPCA-RELATED"/>
    <property type="match status" value="1"/>
</dbReference>
<protein>
    <submittedName>
        <fullName evidence="3">OxPPCycle protein OpcA</fullName>
    </submittedName>
</protein>
<evidence type="ECO:0000259" key="2">
    <source>
        <dbReference type="Pfam" id="PF20171"/>
    </source>
</evidence>
<name>A0A4V5PK13_9BACT</name>
<dbReference type="RefSeq" id="WP_136936155.1">
    <property type="nucleotide sequence ID" value="NZ_SSMQ01000119.1"/>
</dbReference>
<evidence type="ECO:0000259" key="1">
    <source>
        <dbReference type="Pfam" id="PF10128"/>
    </source>
</evidence>
<keyword evidence="4" id="KW-1185">Reference proteome</keyword>
<feature type="domain" description="Glucose-6-phosphate dehydrogenase assembly protein OpcA N-terminal" evidence="1">
    <location>
        <begin position="59"/>
        <end position="162"/>
    </location>
</feature>
<dbReference type="InterPro" id="IPR046801">
    <property type="entry name" value="OpcA_G6PD_N"/>
</dbReference>
<dbReference type="InterPro" id="IPR004555">
    <property type="entry name" value="G6PDH_assembly_OpcA"/>
</dbReference>
<gene>
    <name evidence="3" type="ORF">E8A74_49255</name>
</gene>
<dbReference type="PANTHER" id="PTHR38658:SF1">
    <property type="entry name" value="OXPP CYCLE PROTEIN OPCA-RELATED"/>
    <property type="match status" value="1"/>
</dbReference>
<organism evidence="3 4">
    <name type="scientific">Polyangium fumosum</name>
    <dbReference type="NCBI Taxonomy" id="889272"/>
    <lineage>
        <taxon>Bacteria</taxon>
        <taxon>Pseudomonadati</taxon>
        <taxon>Myxococcota</taxon>
        <taxon>Polyangia</taxon>
        <taxon>Polyangiales</taxon>
        <taxon>Polyangiaceae</taxon>
        <taxon>Polyangium</taxon>
    </lineage>
</organism>
<dbReference type="AlphaFoldDB" id="A0A4V5PK13"/>
<proteinExistence type="predicted"/>
<evidence type="ECO:0000313" key="4">
    <source>
        <dbReference type="Proteomes" id="UP000309215"/>
    </source>
</evidence>
<dbReference type="EMBL" id="SSMQ01000119">
    <property type="protein sequence ID" value="TKC93650.1"/>
    <property type="molecule type" value="Genomic_DNA"/>
</dbReference>
<dbReference type="InterPro" id="IPR046802">
    <property type="entry name" value="OpcA_G6PD_C"/>
</dbReference>
<reference evidence="3 4" key="1">
    <citation type="submission" date="2019-04" db="EMBL/GenBank/DDBJ databases">
        <authorList>
            <person name="Li Y."/>
            <person name="Wang J."/>
        </authorList>
    </citation>
    <scope>NUCLEOTIDE SEQUENCE [LARGE SCALE GENOMIC DNA]</scope>
    <source>
        <strain evidence="3 4">DSM 14668</strain>
    </source>
</reference>
<dbReference type="Pfam" id="PF20171">
    <property type="entry name" value="OpcA_G6PD_C"/>
    <property type="match status" value="1"/>
</dbReference>
<dbReference type="OrthoDB" id="128564at2"/>
<dbReference type="Pfam" id="PF10128">
    <property type="entry name" value="OpcA_G6PD_assem"/>
    <property type="match status" value="1"/>
</dbReference>
<comment type="caution">
    <text evidence="3">The sequence shown here is derived from an EMBL/GenBank/DDBJ whole genome shotgun (WGS) entry which is preliminary data.</text>
</comment>